<keyword evidence="3" id="KW-0540">Nuclease</keyword>
<dbReference type="AlphaFoldDB" id="A0A841RRG8"/>
<dbReference type="Pfam" id="PF01541">
    <property type="entry name" value="GIY-YIG"/>
    <property type="match status" value="1"/>
</dbReference>
<dbReference type="InterPro" id="IPR035901">
    <property type="entry name" value="GIY-YIG_endonuc_sf"/>
</dbReference>
<feature type="domain" description="GIY-YIG" evidence="2">
    <location>
        <begin position="4"/>
        <end position="79"/>
    </location>
</feature>
<evidence type="ECO:0000313" key="3">
    <source>
        <dbReference type="EMBL" id="MBB6513946.1"/>
    </source>
</evidence>
<dbReference type="PANTHER" id="PTHR34477">
    <property type="entry name" value="UPF0213 PROTEIN YHBQ"/>
    <property type="match status" value="1"/>
</dbReference>
<dbReference type="Proteomes" id="UP000572212">
    <property type="component" value="Unassembled WGS sequence"/>
</dbReference>
<dbReference type="SUPFAM" id="SSF82771">
    <property type="entry name" value="GIY-YIG endonuclease"/>
    <property type="match status" value="1"/>
</dbReference>
<keyword evidence="3" id="KW-0378">Hydrolase</keyword>
<evidence type="ECO:0000313" key="4">
    <source>
        <dbReference type="Proteomes" id="UP000572212"/>
    </source>
</evidence>
<keyword evidence="4" id="KW-1185">Reference proteome</keyword>
<gene>
    <name evidence="3" type="ORF">GGQ92_002765</name>
</gene>
<evidence type="ECO:0000259" key="2">
    <source>
        <dbReference type="PROSITE" id="PS50164"/>
    </source>
</evidence>
<sequence>MEQSSHFVYILKCKDDTLYTGYTTDVSRRIRAHEEGKGAKYTRGRSPFELVYQASCPSKSEAMQLEARIKKLSRKRKMQLIYEYAGGDT</sequence>
<name>A0A841RRG8_9BACI</name>
<accession>A0A841RRG8</accession>
<dbReference type="InterPro" id="IPR000305">
    <property type="entry name" value="GIY-YIG_endonuc"/>
</dbReference>
<evidence type="ECO:0000256" key="1">
    <source>
        <dbReference type="ARBA" id="ARBA00007435"/>
    </source>
</evidence>
<proteinExistence type="inferred from homology"/>
<dbReference type="PANTHER" id="PTHR34477:SF1">
    <property type="entry name" value="UPF0213 PROTEIN YHBQ"/>
    <property type="match status" value="1"/>
</dbReference>
<organism evidence="3 4">
    <name type="scientific">Gracilibacillus halotolerans</name>
    <dbReference type="NCBI Taxonomy" id="74386"/>
    <lineage>
        <taxon>Bacteria</taxon>
        <taxon>Bacillati</taxon>
        <taxon>Bacillota</taxon>
        <taxon>Bacilli</taxon>
        <taxon>Bacillales</taxon>
        <taxon>Bacillaceae</taxon>
        <taxon>Gracilibacillus</taxon>
    </lineage>
</organism>
<keyword evidence="3" id="KW-0255">Endonuclease</keyword>
<reference evidence="3 4" key="1">
    <citation type="submission" date="2020-08" db="EMBL/GenBank/DDBJ databases">
        <title>Genomic Encyclopedia of Type Strains, Phase IV (KMG-IV): sequencing the most valuable type-strain genomes for metagenomic binning, comparative biology and taxonomic classification.</title>
        <authorList>
            <person name="Goeker M."/>
        </authorList>
    </citation>
    <scope>NUCLEOTIDE SEQUENCE [LARGE SCALE GENOMIC DNA]</scope>
    <source>
        <strain evidence="3 4">DSM 11805</strain>
    </source>
</reference>
<dbReference type="RefSeq" id="WP_184250067.1">
    <property type="nucleotide sequence ID" value="NZ_BAAACU010000061.1"/>
</dbReference>
<dbReference type="CDD" id="cd10456">
    <property type="entry name" value="GIY-YIG_UPF0213"/>
    <property type="match status" value="1"/>
</dbReference>
<protein>
    <submittedName>
        <fullName evidence="3">Putative endonuclease</fullName>
    </submittedName>
</protein>
<comment type="similarity">
    <text evidence="1">Belongs to the UPF0213 family.</text>
</comment>
<dbReference type="InterPro" id="IPR050190">
    <property type="entry name" value="UPF0213_domain"/>
</dbReference>
<dbReference type="Gene3D" id="3.40.1440.10">
    <property type="entry name" value="GIY-YIG endonuclease"/>
    <property type="match status" value="1"/>
</dbReference>
<dbReference type="EMBL" id="JACHON010000019">
    <property type="protein sequence ID" value="MBB6513946.1"/>
    <property type="molecule type" value="Genomic_DNA"/>
</dbReference>
<dbReference type="PROSITE" id="PS50164">
    <property type="entry name" value="GIY_YIG"/>
    <property type="match status" value="1"/>
</dbReference>
<dbReference type="GO" id="GO:0004519">
    <property type="term" value="F:endonuclease activity"/>
    <property type="evidence" value="ECO:0007669"/>
    <property type="project" value="UniProtKB-KW"/>
</dbReference>
<comment type="caution">
    <text evidence="3">The sequence shown here is derived from an EMBL/GenBank/DDBJ whole genome shotgun (WGS) entry which is preliminary data.</text>
</comment>